<dbReference type="OrthoDB" id="9770099at2"/>
<dbReference type="InterPro" id="IPR050250">
    <property type="entry name" value="Macrolide_Exporter_MacB"/>
</dbReference>
<reference evidence="10 11" key="1">
    <citation type="submission" date="2014-08" db="EMBL/GenBank/DDBJ databases">
        <title>Complete genome of a marine bacteria Jeotgalibacillus malaysiensis.</title>
        <authorList>
            <person name="Yaakop A.S."/>
            <person name="Chan K.-G."/>
            <person name="Goh K.M."/>
        </authorList>
    </citation>
    <scope>NUCLEOTIDE SEQUENCE [LARGE SCALE GENOMIC DNA]</scope>
    <source>
        <strain evidence="10 11">D5</strain>
    </source>
</reference>
<feature type="transmembrane region" description="Helical" evidence="7">
    <location>
        <begin position="403"/>
        <end position="425"/>
    </location>
</feature>
<dbReference type="Pfam" id="PF02687">
    <property type="entry name" value="FtsX"/>
    <property type="match status" value="1"/>
</dbReference>
<protein>
    <recommendedName>
        <fullName evidence="12">Metabolite permease</fullName>
    </recommendedName>
</protein>
<feature type="domain" description="ABC3 transporter permease C-terminal" evidence="8">
    <location>
        <begin position="307"/>
        <end position="433"/>
    </location>
</feature>
<dbReference type="HOGENOM" id="CLU_000604_8_7_9"/>
<feature type="transmembrane region" description="Helical" evidence="7">
    <location>
        <begin position="304"/>
        <end position="322"/>
    </location>
</feature>
<dbReference type="Proteomes" id="UP000031449">
    <property type="component" value="Chromosome"/>
</dbReference>
<dbReference type="EMBL" id="CP009416">
    <property type="protein sequence ID" value="AJD89896.1"/>
    <property type="molecule type" value="Genomic_DNA"/>
</dbReference>
<dbReference type="GO" id="GO:0005886">
    <property type="term" value="C:plasma membrane"/>
    <property type="evidence" value="ECO:0007669"/>
    <property type="project" value="UniProtKB-SubCell"/>
</dbReference>
<evidence type="ECO:0000259" key="9">
    <source>
        <dbReference type="Pfam" id="PF12704"/>
    </source>
</evidence>
<dbReference type="KEGG" id="jeo:JMA_05790"/>
<evidence type="ECO:0000259" key="8">
    <source>
        <dbReference type="Pfam" id="PF02687"/>
    </source>
</evidence>
<accession>A0A0B5AIL3</accession>
<evidence type="ECO:0000256" key="5">
    <source>
        <dbReference type="ARBA" id="ARBA00023136"/>
    </source>
</evidence>
<sequence>MKLKDQFRFIRQNMKKNRMRVFMTILASAMSVAFLIVLASVAFGLHDTVIKDTIESPDVTQIEVAGKDTGNGNAESLTNENIAEIEALDGVNAVTRQKQIRQETRYVTDGYEINTQTIQSHFPSMENAGIELGEGAIPEAKDEVAVGYHFALNLMKDDVDPEKVEYGEDGHLLPEYRFTGDIIGQTFDLEFKRMEDGEEITETVPVTVTGVLEKPGREWAWDQKVYITDEKLAEIEGITGTSKAMLTDPANAEEDNGYDNAIVYADDLEAVKSVMTSLEEEGYFVYSIVSEMGQINTLFNIAKAGLIFIGTIAILIASIGIFNTMTMAVTERAPDIGIMKAIGASPKVIKRIFLLESTYIGLVGALIGIAVSYVISIGVNIALPMILEAAFEEELPAGLQFSSIPFSLVLIAVVICIAVTMLSGLRPAKRATEIDVLKAMRREV</sequence>
<dbReference type="Pfam" id="PF12704">
    <property type="entry name" value="MacB_PCD"/>
    <property type="match status" value="1"/>
</dbReference>
<evidence type="ECO:0000256" key="7">
    <source>
        <dbReference type="SAM" id="Phobius"/>
    </source>
</evidence>
<comment type="similarity">
    <text evidence="6">Belongs to the ABC-4 integral membrane protein family.</text>
</comment>
<evidence type="ECO:0000256" key="6">
    <source>
        <dbReference type="ARBA" id="ARBA00038076"/>
    </source>
</evidence>
<evidence type="ECO:0000256" key="3">
    <source>
        <dbReference type="ARBA" id="ARBA00022692"/>
    </source>
</evidence>
<keyword evidence="3 7" id="KW-0812">Transmembrane</keyword>
<keyword evidence="4 7" id="KW-1133">Transmembrane helix</keyword>
<feature type="domain" description="MacB-like periplasmic core" evidence="9">
    <location>
        <begin position="22"/>
        <end position="279"/>
    </location>
</feature>
<dbReference type="BioCyc" id="JESP1508404:G14D9-9796-MONOMER"/>
<dbReference type="STRING" id="1508404.JMA_05790"/>
<dbReference type="InterPro" id="IPR025857">
    <property type="entry name" value="MacB_PCD"/>
</dbReference>
<keyword evidence="2" id="KW-1003">Cell membrane</keyword>
<evidence type="ECO:0000313" key="11">
    <source>
        <dbReference type="Proteomes" id="UP000031449"/>
    </source>
</evidence>
<keyword evidence="5 7" id="KW-0472">Membrane</keyword>
<dbReference type="PANTHER" id="PTHR30572:SF4">
    <property type="entry name" value="ABC TRANSPORTER PERMEASE YTRF"/>
    <property type="match status" value="1"/>
</dbReference>
<dbReference type="InterPro" id="IPR003838">
    <property type="entry name" value="ABC3_permease_C"/>
</dbReference>
<feature type="transmembrane region" description="Helical" evidence="7">
    <location>
        <begin position="359"/>
        <end position="383"/>
    </location>
</feature>
<organism evidence="10 11">
    <name type="scientific">Jeotgalibacillus malaysiensis</name>
    <dbReference type="NCBI Taxonomy" id="1508404"/>
    <lineage>
        <taxon>Bacteria</taxon>
        <taxon>Bacillati</taxon>
        <taxon>Bacillota</taxon>
        <taxon>Bacilli</taxon>
        <taxon>Bacillales</taxon>
        <taxon>Caryophanaceae</taxon>
        <taxon>Jeotgalibacillus</taxon>
    </lineage>
</organism>
<evidence type="ECO:0008006" key="12">
    <source>
        <dbReference type="Google" id="ProtNLM"/>
    </source>
</evidence>
<dbReference type="AlphaFoldDB" id="A0A0B5AIL3"/>
<dbReference type="GO" id="GO:0022857">
    <property type="term" value="F:transmembrane transporter activity"/>
    <property type="evidence" value="ECO:0007669"/>
    <property type="project" value="TreeGrafter"/>
</dbReference>
<evidence type="ECO:0000313" key="10">
    <source>
        <dbReference type="EMBL" id="AJD89896.1"/>
    </source>
</evidence>
<comment type="subcellular location">
    <subcellularLocation>
        <location evidence="1">Cell membrane</location>
        <topology evidence="1">Multi-pass membrane protein</topology>
    </subcellularLocation>
</comment>
<proteinExistence type="inferred from homology"/>
<name>A0A0B5AIL3_9BACL</name>
<dbReference type="PANTHER" id="PTHR30572">
    <property type="entry name" value="MEMBRANE COMPONENT OF TRANSPORTER-RELATED"/>
    <property type="match status" value="1"/>
</dbReference>
<evidence type="ECO:0000256" key="2">
    <source>
        <dbReference type="ARBA" id="ARBA00022475"/>
    </source>
</evidence>
<evidence type="ECO:0000256" key="4">
    <source>
        <dbReference type="ARBA" id="ARBA00022989"/>
    </source>
</evidence>
<gene>
    <name evidence="10" type="ORF">JMA_05790</name>
</gene>
<evidence type="ECO:0000256" key="1">
    <source>
        <dbReference type="ARBA" id="ARBA00004651"/>
    </source>
</evidence>
<keyword evidence="11" id="KW-1185">Reference proteome</keyword>